<sequence>MLIVQVVFASVNVFSKLIANGGISLQVMVACRFIFANMFMVPLALVLERLWWPADSFLPQCLWCLLLLFSKGYGGLLSLL</sequence>
<reference evidence="2" key="1">
    <citation type="journal article" date="2023" name="Plant J.">
        <title>Genome sequences and population genomics provide insights into the demographic history, inbreeding, and mutation load of two 'living fossil' tree species of Dipteronia.</title>
        <authorList>
            <person name="Feng Y."/>
            <person name="Comes H.P."/>
            <person name="Chen J."/>
            <person name="Zhu S."/>
            <person name="Lu R."/>
            <person name="Zhang X."/>
            <person name="Li P."/>
            <person name="Qiu J."/>
            <person name="Olsen K.M."/>
            <person name="Qiu Y."/>
        </authorList>
    </citation>
    <scope>NUCLEOTIDE SEQUENCE</scope>
    <source>
        <strain evidence="2">NBL</strain>
    </source>
</reference>
<keyword evidence="3" id="KW-1185">Reference proteome</keyword>
<keyword evidence="1" id="KW-0472">Membrane</keyword>
<proteinExistence type="predicted"/>
<organism evidence="2 3">
    <name type="scientific">Dipteronia sinensis</name>
    <dbReference type="NCBI Taxonomy" id="43782"/>
    <lineage>
        <taxon>Eukaryota</taxon>
        <taxon>Viridiplantae</taxon>
        <taxon>Streptophyta</taxon>
        <taxon>Embryophyta</taxon>
        <taxon>Tracheophyta</taxon>
        <taxon>Spermatophyta</taxon>
        <taxon>Magnoliopsida</taxon>
        <taxon>eudicotyledons</taxon>
        <taxon>Gunneridae</taxon>
        <taxon>Pentapetalae</taxon>
        <taxon>rosids</taxon>
        <taxon>malvids</taxon>
        <taxon>Sapindales</taxon>
        <taxon>Sapindaceae</taxon>
        <taxon>Hippocastanoideae</taxon>
        <taxon>Acereae</taxon>
        <taxon>Dipteronia</taxon>
    </lineage>
</organism>
<evidence type="ECO:0000313" key="3">
    <source>
        <dbReference type="Proteomes" id="UP001281410"/>
    </source>
</evidence>
<name>A0AAE0AHG4_9ROSI</name>
<accession>A0AAE0AHG4</accession>
<dbReference type="AlphaFoldDB" id="A0AAE0AHG4"/>
<keyword evidence="1" id="KW-0812">Transmembrane</keyword>
<dbReference type="EMBL" id="JANJYJ010000005">
    <property type="protein sequence ID" value="KAK3213317.1"/>
    <property type="molecule type" value="Genomic_DNA"/>
</dbReference>
<dbReference type="Proteomes" id="UP001281410">
    <property type="component" value="Unassembled WGS sequence"/>
</dbReference>
<evidence type="ECO:0000256" key="1">
    <source>
        <dbReference type="SAM" id="Phobius"/>
    </source>
</evidence>
<feature type="transmembrane region" description="Helical" evidence="1">
    <location>
        <begin position="57"/>
        <end position="76"/>
    </location>
</feature>
<feature type="transmembrane region" description="Helical" evidence="1">
    <location>
        <begin position="25"/>
        <end position="45"/>
    </location>
</feature>
<comment type="caution">
    <text evidence="2">The sequence shown here is derived from an EMBL/GenBank/DDBJ whole genome shotgun (WGS) entry which is preliminary data.</text>
</comment>
<evidence type="ECO:0008006" key="4">
    <source>
        <dbReference type="Google" id="ProtNLM"/>
    </source>
</evidence>
<protein>
    <recommendedName>
        <fullName evidence="4">WAT1-related protein</fullName>
    </recommendedName>
</protein>
<keyword evidence="1" id="KW-1133">Transmembrane helix</keyword>
<evidence type="ECO:0000313" key="2">
    <source>
        <dbReference type="EMBL" id="KAK3213317.1"/>
    </source>
</evidence>
<gene>
    <name evidence="2" type="ORF">Dsin_018023</name>
</gene>